<feature type="region of interest" description="Disordered" evidence="1">
    <location>
        <begin position="282"/>
        <end position="301"/>
    </location>
</feature>
<proteinExistence type="predicted"/>
<accession>A0ABV6I8P8</accession>
<evidence type="ECO:0000313" key="4">
    <source>
        <dbReference type="Proteomes" id="UP001589844"/>
    </source>
</evidence>
<feature type="region of interest" description="Disordered" evidence="1">
    <location>
        <begin position="183"/>
        <end position="211"/>
    </location>
</feature>
<keyword evidence="2" id="KW-1133">Transmembrane helix</keyword>
<feature type="transmembrane region" description="Helical" evidence="2">
    <location>
        <begin position="23"/>
        <end position="44"/>
    </location>
</feature>
<dbReference type="Pfam" id="PF13103">
    <property type="entry name" value="TonB_2"/>
    <property type="match status" value="1"/>
</dbReference>
<feature type="compositionally biased region" description="Basic and acidic residues" evidence="1">
    <location>
        <begin position="312"/>
        <end position="325"/>
    </location>
</feature>
<feature type="region of interest" description="Disordered" evidence="1">
    <location>
        <begin position="473"/>
        <end position="503"/>
    </location>
</feature>
<dbReference type="Gene3D" id="3.30.1150.10">
    <property type="match status" value="1"/>
</dbReference>
<sequence length="659" mass="73909">MRFETTPEEPEEMSDAALANRRLISGILVSLLLHAIILSLQFGIPGLDLPSLEAPWKERRTAIEPLQIEIASPAPQALPVKPTPSVTTTELFKLPTPVLPAPIPKASVQPHSGIQLIAPMAKVEPVVVKKANKPVKSKVLASTPPTPTPKRVLPPAESPTRIIAQDQVKNDDFVVPLTSEEELQRRAEDKKENKQKSEAIPEDAIIDKNADPELLAEQKRQDELKKLEQEKLLAEQKREAEIQQKKLAQAAQEKLREQEVQLAQQVAQQKALQEKMAQEKLAQETVKHERERAIEEMVRETKRQELLTQETLKQEEQRRQAEQRRLRQLAQEQELEKQEALAQAQLRQKQQEEQAERKRALEIAERKKAEELEAQKIAAQLEQKLQEQKLQEQRLAEQKVLEQKLAEQRANEQKLAQQKLADQKAAEQKLAEQKLAEQKAIAEANARANAEREAAANAANAANAARLAAAKAAGDSNGQNGQGKGTTNNAAGNTGLSPSLGKGDLASRLREQARNGDMFRSAPSIPSNGKLTDDNRSRRRSFLGAYDKEVPLRMYVDSLKQKMERNGNLIYEKRSLSDIEHNVLVNMVIRSDGTIEEVTIMRTSGNRAIDEKARNIIMANAPFSVFPPTLAAKYDVIEIQRVWNFGDRLRILEDLPPSF</sequence>
<reference evidence="3 4" key="1">
    <citation type="submission" date="2024-09" db="EMBL/GenBank/DDBJ databases">
        <authorList>
            <person name="Sun Q."/>
            <person name="Mori K."/>
        </authorList>
    </citation>
    <scope>NUCLEOTIDE SEQUENCE [LARGE SCALE GENOMIC DNA]</scope>
    <source>
        <strain evidence="3 4">CCM 8677</strain>
    </source>
</reference>
<evidence type="ECO:0000313" key="3">
    <source>
        <dbReference type="EMBL" id="MFC0348201.1"/>
    </source>
</evidence>
<name>A0ABV6I8P8_9BURK</name>
<gene>
    <name evidence="3" type="ORF">ACFFJH_00115</name>
</gene>
<keyword evidence="4" id="KW-1185">Reference proteome</keyword>
<feature type="compositionally biased region" description="Low complexity" evidence="1">
    <location>
        <begin position="473"/>
        <end position="495"/>
    </location>
</feature>
<feature type="region of interest" description="Disordered" evidence="1">
    <location>
        <begin position="307"/>
        <end position="327"/>
    </location>
</feature>
<dbReference type="RefSeq" id="WP_390209223.1">
    <property type="nucleotide sequence ID" value="NZ_JBHLXJ010000002.1"/>
</dbReference>
<dbReference type="SUPFAM" id="SSF74653">
    <property type="entry name" value="TolA/TonB C-terminal domain"/>
    <property type="match status" value="1"/>
</dbReference>
<dbReference type="EMBL" id="JBHLXJ010000002">
    <property type="protein sequence ID" value="MFC0348201.1"/>
    <property type="molecule type" value="Genomic_DNA"/>
</dbReference>
<keyword evidence="2" id="KW-0812">Transmembrane</keyword>
<organism evidence="3 4">
    <name type="scientific">Undibacterium danionis</name>
    <dbReference type="NCBI Taxonomy" id="1812100"/>
    <lineage>
        <taxon>Bacteria</taxon>
        <taxon>Pseudomonadati</taxon>
        <taxon>Pseudomonadota</taxon>
        <taxon>Betaproteobacteria</taxon>
        <taxon>Burkholderiales</taxon>
        <taxon>Oxalobacteraceae</taxon>
        <taxon>Undibacterium</taxon>
    </lineage>
</organism>
<feature type="compositionally biased region" description="Basic and acidic residues" evidence="1">
    <location>
        <begin position="349"/>
        <end position="359"/>
    </location>
</feature>
<feature type="region of interest" description="Disordered" evidence="1">
    <location>
        <begin position="515"/>
        <end position="538"/>
    </location>
</feature>
<comment type="caution">
    <text evidence="3">The sequence shown here is derived from an EMBL/GenBank/DDBJ whole genome shotgun (WGS) entry which is preliminary data.</text>
</comment>
<protein>
    <submittedName>
        <fullName evidence="3">TonB C-terminal domain-containing protein</fullName>
    </submittedName>
</protein>
<feature type="region of interest" description="Disordered" evidence="1">
    <location>
        <begin position="340"/>
        <end position="359"/>
    </location>
</feature>
<evidence type="ECO:0000256" key="1">
    <source>
        <dbReference type="SAM" id="MobiDB-lite"/>
    </source>
</evidence>
<dbReference type="Proteomes" id="UP001589844">
    <property type="component" value="Unassembled WGS sequence"/>
</dbReference>
<keyword evidence="2" id="KW-0472">Membrane</keyword>
<evidence type="ECO:0000256" key="2">
    <source>
        <dbReference type="SAM" id="Phobius"/>
    </source>
</evidence>